<keyword evidence="5 9" id="KW-0662">Pyridine nucleotide biosynthesis</keyword>
<dbReference type="NCBIfam" id="TIGR00078">
    <property type="entry name" value="nadC"/>
    <property type="match status" value="1"/>
</dbReference>
<dbReference type="AlphaFoldDB" id="F6D3C9"/>
<gene>
    <name evidence="12" type="ordered locus">MSWAN_1710</name>
</gene>
<dbReference type="InterPro" id="IPR027277">
    <property type="entry name" value="NadC/ModD"/>
</dbReference>
<dbReference type="PANTHER" id="PTHR32179">
    <property type="entry name" value="NICOTINATE-NUCLEOTIDE PYROPHOSPHORYLASE [CARBOXYLATING]"/>
    <property type="match status" value="1"/>
</dbReference>
<reference evidence="12 13" key="1">
    <citation type="journal article" date="2014" name="Int. J. Syst. Evol. Microbiol.">
        <title>Methanobacterium paludis sp. nov. and a novel strain of Methanobacterium lacus isolated from northern peatlands.</title>
        <authorList>
            <person name="Cadillo-Quiroz H."/>
            <person name="Brauer S.L."/>
            <person name="Goodson N."/>
            <person name="Yavitt J.B."/>
            <person name="Zinder S.H."/>
        </authorList>
    </citation>
    <scope>NUCLEOTIDE SEQUENCE [LARGE SCALE GENOMIC DNA]</scope>
    <source>
        <strain evidence="13">DSM 25820 / JCM 18151 / SWAN1</strain>
    </source>
</reference>
<evidence type="ECO:0000256" key="1">
    <source>
        <dbReference type="ARBA" id="ARBA00003237"/>
    </source>
</evidence>
<dbReference type="CDD" id="cd01572">
    <property type="entry name" value="QPRTase"/>
    <property type="match status" value="1"/>
</dbReference>
<dbReference type="EMBL" id="CP002772">
    <property type="protein sequence ID" value="AEG18721.1"/>
    <property type="molecule type" value="Genomic_DNA"/>
</dbReference>
<dbReference type="STRING" id="868131.MSWAN_1710"/>
<comment type="pathway">
    <text evidence="2 9">Cofactor biosynthesis; NAD(+) biosynthesis; nicotinate D-ribonucleotide from quinolinate: step 1/1.</text>
</comment>
<sequence>MKEDIIKIIDDDIGFEDITTNALIPPDIVIKGKVICKEDGVVAGVVLASTIFKEFSILPSISKHDSEKVIAGDIIMEVEGDARTIITIERTVLNLLMRMSGIATMTSKIVNQVKKINDNVIVAGTRKTTPGLQFFEKDAIRAGGGDTHRYRLDDCVLIKDNHIAVVGDVGRAVELAKKYASFTKKIEIEVENREDALKAARAGADIIMFDNMGPDEIINVLSALENAGLRDRILIEVSGGINPDNVVEYAKTGVDVISMGYITHSAQALDISLDVV</sequence>
<dbReference type="HOGENOM" id="CLU_039622_2_0_2"/>
<dbReference type="EC" id="2.4.2.19" evidence="9"/>
<evidence type="ECO:0000256" key="3">
    <source>
        <dbReference type="ARBA" id="ARBA00009400"/>
    </source>
</evidence>
<keyword evidence="6 9" id="KW-0328">Glycosyltransferase</keyword>
<dbReference type="GeneID" id="10669220"/>
<feature type="domain" description="Quinolinate phosphoribosyl transferase N-terminal" evidence="11">
    <location>
        <begin position="17"/>
        <end position="100"/>
    </location>
</feature>
<dbReference type="SUPFAM" id="SSF54675">
    <property type="entry name" value="Nicotinate/Quinolinate PRTase N-terminal domain-like"/>
    <property type="match status" value="1"/>
</dbReference>
<protein>
    <recommendedName>
        <fullName evidence="9">Nicotinate-nucleotide pyrophosphorylase [carboxylating]</fullName>
        <ecNumber evidence="9">2.4.2.19</ecNumber>
    </recommendedName>
    <alternativeName>
        <fullName evidence="9">Quinolinate phosphoribosyltransferase [decarboxylating]</fullName>
    </alternativeName>
</protein>
<dbReference type="Pfam" id="PF01729">
    <property type="entry name" value="QRPTase_C"/>
    <property type="match status" value="1"/>
</dbReference>
<dbReference type="PANTHER" id="PTHR32179:SF3">
    <property type="entry name" value="NICOTINATE-NUCLEOTIDE PYROPHOSPHORYLASE [CARBOXYLATING]"/>
    <property type="match status" value="1"/>
</dbReference>
<organism evidence="12 13">
    <name type="scientific">Methanobacterium paludis (strain DSM 25820 / JCM 18151 / SWAN1)</name>
    <dbReference type="NCBI Taxonomy" id="868131"/>
    <lineage>
        <taxon>Archaea</taxon>
        <taxon>Methanobacteriati</taxon>
        <taxon>Methanobacteriota</taxon>
        <taxon>Methanomada group</taxon>
        <taxon>Methanobacteria</taxon>
        <taxon>Methanobacteriales</taxon>
        <taxon>Methanobacteriaceae</taxon>
        <taxon>Methanobacterium</taxon>
    </lineage>
</organism>
<dbReference type="InterPro" id="IPR036068">
    <property type="entry name" value="Nicotinate_pribotase-like_C"/>
</dbReference>
<dbReference type="Gene3D" id="3.20.20.70">
    <property type="entry name" value="Aldolase class I"/>
    <property type="match status" value="1"/>
</dbReference>
<evidence type="ECO:0000313" key="13">
    <source>
        <dbReference type="Proteomes" id="UP000009231"/>
    </source>
</evidence>
<proteinExistence type="inferred from homology"/>
<comment type="catalytic activity">
    <reaction evidence="8 9">
        <text>nicotinate beta-D-ribonucleotide + CO2 + diphosphate = quinolinate + 5-phospho-alpha-D-ribose 1-diphosphate + 2 H(+)</text>
        <dbReference type="Rhea" id="RHEA:12733"/>
        <dbReference type="ChEBI" id="CHEBI:15378"/>
        <dbReference type="ChEBI" id="CHEBI:16526"/>
        <dbReference type="ChEBI" id="CHEBI:29959"/>
        <dbReference type="ChEBI" id="CHEBI:33019"/>
        <dbReference type="ChEBI" id="CHEBI:57502"/>
        <dbReference type="ChEBI" id="CHEBI:58017"/>
        <dbReference type="EC" id="2.4.2.19"/>
    </reaction>
</comment>
<dbReference type="FunFam" id="3.90.1170.20:FF:000001">
    <property type="entry name" value="Nicotinate-nucleotide diphosphorylase (Carboxylating)"/>
    <property type="match status" value="1"/>
</dbReference>
<comment type="similarity">
    <text evidence="3 9">Belongs to the NadC/ModD family.</text>
</comment>
<accession>F6D3C9</accession>
<dbReference type="GO" id="GO:0034213">
    <property type="term" value="P:quinolinate catabolic process"/>
    <property type="evidence" value="ECO:0007669"/>
    <property type="project" value="TreeGrafter"/>
</dbReference>
<dbReference type="InterPro" id="IPR004393">
    <property type="entry name" value="NadC"/>
</dbReference>
<evidence type="ECO:0000256" key="4">
    <source>
        <dbReference type="ARBA" id="ARBA00011218"/>
    </source>
</evidence>
<dbReference type="FunFam" id="3.20.20.70:FF:000030">
    <property type="entry name" value="Nicotinate-nucleotide pyrophosphorylase, carboxylating"/>
    <property type="match status" value="1"/>
</dbReference>
<dbReference type="Proteomes" id="UP000009231">
    <property type="component" value="Chromosome"/>
</dbReference>
<dbReference type="Pfam" id="PF02749">
    <property type="entry name" value="QRPTase_N"/>
    <property type="match status" value="1"/>
</dbReference>
<keyword evidence="7 9" id="KW-0808">Transferase</keyword>
<dbReference type="GO" id="GO:0005737">
    <property type="term" value="C:cytoplasm"/>
    <property type="evidence" value="ECO:0007669"/>
    <property type="project" value="TreeGrafter"/>
</dbReference>
<dbReference type="eggNOG" id="arCOG01482">
    <property type="taxonomic scope" value="Archaea"/>
</dbReference>
<dbReference type="PIRSF" id="PIRSF006250">
    <property type="entry name" value="NadC_ModD"/>
    <property type="match status" value="1"/>
</dbReference>
<dbReference type="InterPro" id="IPR037128">
    <property type="entry name" value="Quinolinate_PRibosylTase_N_sf"/>
</dbReference>
<evidence type="ECO:0000256" key="8">
    <source>
        <dbReference type="ARBA" id="ARBA00047445"/>
    </source>
</evidence>
<evidence type="ECO:0000313" key="12">
    <source>
        <dbReference type="EMBL" id="AEG18721.1"/>
    </source>
</evidence>
<comment type="subunit">
    <text evidence="4 9">Hexamer formed by 3 homodimers.</text>
</comment>
<evidence type="ECO:0000259" key="11">
    <source>
        <dbReference type="Pfam" id="PF02749"/>
    </source>
</evidence>
<dbReference type="KEGG" id="mew:MSWAN_1710"/>
<dbReference type="RefSeq" id="WP_013826220.1">
    <property type="nucleotide sequence ID" value="NC_015574.1"/>
</dbReference>
<evidence type="ECO:0000256" key="2">
    <source>
        <dbReference type="ARBA" id="ARBA00004893"/>
    </source>
</evidence>
<dbReference type="GO" id="GO:0004514">
    <property type="term" value="F:nicotinate-nucleotide diphosphorylase (carboxylating) activity"/>
    <property type="evidence" value="ECO:0007669"/>
    <property type="project" value="UniProtKB-EC"/>
</dbReference>
<evidence type="ECO:0000256" key="7">
    <source>
        <dbReference type="ARBA" id="ARBA00022679"/>
    </source>
</evidence>
<evidence type="ECO:0000259" key="10">
    <source>
        <dbReference type="Pfam" id="PF01729"/>
    </source>
</evidence>
<feature type="domain" description="Quinolinate phosphoribosyl transferase C-terminal" evidence="10">
    <location>
        <begin position="102"/>
        <end position="274"/>
    </location>
</feature>
<evidence type="ECO:0000256" key="6">
    <source>
        <dbReference type="ARBA" id="ARBA00022676"/>
    </source>
</evidence>
<dbReference type="InterPro" id="IPR013785">
    <property type="entry name" value="Aldolase_TIM"/>
</dbReference>
<dbReference type="InterPro" id="IPR022412">
    <property type="entry name" value="Quinolinate_PRibosylTrfase_N"/>
</dbReference>
<name>F6D3C9_METPW</name>
<dbReference type="OrthoDB" id="115072at2157"/>
<dbReference type="UniPathway" id="UPA00253">
    <property type="reaction ID" value="UER00331"/>
</dbReference>
<evidence type="ECO:0000256" key="9">
    <source>
        <dbReference type="PIRNR" id="PIRNR006250"/>
    </source>
</evidence>
<dbReference type="InterPro" id="IPR002638">
    <property type="entry name" value="Quinolinate_PRibosylTrfase_C"/>
</dbReference>
<dbReference type="Gene3D" id="3.90.1170.20">
    <property type="entry name" value="Quinolinate phosphoribosyl transferase, N-terminal domain"/>
    <property type="match status" value="1"/>
</dbReference>
<evidence type="ECO:0000256" key="5">
    <source>
        <dbReference type="ARBA" id="ARBA00022642"/>
    </source>
</evidence>
<dbReference type="SUPFAM" id="SSF51690">
    <property type="entry name" value="Nicotinate/Quinolinate PRTase C-terminal domain-like"/>
    <property type="match status" value="1"/>
</dbReference>
<keyword evidence="13" id="KW-1185">Reference proteome</keyword>
<comment type="function">
    <text evidence="1 9">Involved in the catabolism of quinolinic acid (QA).</text>
</comment>
<dbReference type="GO" id="GO:0009435">
    <property type="term" value="P:NAD+ biosynthetic process"/>
    <property type="evidence" value="ECO:0007669"/>
    <property type="project" value="UniProtKB-UniPathway"/>
</dbReference>